<keyword evidence="2 6" id="KW-0812">Transmembrane</keyword>
<keyword evidence="4 6" id="KW-0472">Membrane</keyword>
<feature type="region of interest" description="Disordered" evidence="5">
    <location>
        <begin position="245"/>
        <end position="265"/>
    </location>
</feature>
<sequence length="265" mass="28997">MFQEGAAFGTSMDILANMDTYDQNVWGCYVVANACFWFASLSCHAVDTFCPGLEKTQGQKSHMTQRTFAHAAAVAFANIVICAAAVVPGGANLWRALHAAPLGVGNAFHPPREALVLAGSLLVIDFWFYWTHRAMHHSSIYRAIHKMHHRFTAPTAVAAVYAHPVEFLVGNVGGVALGPILCNAHPYTAWAWFAVSLLSTCGSHSGYAALGADKHDEHHRLFDCNFGVGPFCDSLFKTRKEDIPKFANKPHPMDRFRPGKDGKRA</sequence>
<feature type="transmembrane region" description="Helical" evidence="6">
    <location>
        <begin position="189"/>
        <end position="210"/>
    </location>
</feature>
<protein>
    <submittedName>
        <fullName evidence="8">C-4 methylsterol oxidase</fullName>
    </submittedName>
</protein>
<evidence type="ECO:0000313" key="9">
    <source>
        <dbReference type="Proteomes" id="UP001363151"/>
    </source>
</evidence>
<evidence type="ECO:0000313" key="8">
    <source>
        <dbReference type="EMBL" id="KAK7232127.1"/>
    </source>
</evidence>
<evidence type="ECO:0000256" key="6">
    <source>
        <dbReference type="SAM" id="Phobius"/>
    </source>
</evidence>
<dbReference type="Proteomes" id="UP001363151">
    <property type="component" value="Unassembled WGS sequence"/>
</dbReference>
<comment type="caution">
    <text evidence="8">The sequence shown here is derived from an EMBL/GenBank/DDBJ whole genome shotgun (WGS) entry which is preliminary data.</text>
</comment>
<name>A0ABR1FJR9_AURAN</name>
<proteinExistence type="predicted"/>
<comment type="subcellular location">
    <subcellularLocation>
        <location evidence="1">Membrane</location>
    </subcellularLocation>
</comment>
<feature type="compositionally biased region" description="Basic and acidic residues" evidence="5">
    <location>
        <begin position="251"/>
        <end position="265"/>
    </location>
</feature>
<feature type="domain" description="Fatty acid hydroxylase" evidence="7">
    <location>
        <begin position="120"/>
        <end position="238"/>
    </location>
</feature>
<evidence type="ECO:0000256" key="4">
    <source>
        <dbReference type="ARBA" id="ARBA00023136"/>
    </source>
</evidence>
<reference evidence="8 9" key="1">
    <citation type="submission" date="2024-03" db="EMBL/GenBank/DDBJ databases">
        <title>Aureococcus anophagefferens CCMP1851 and Kratosvirus quantuckense: Draft genome of a second virus-susceptible host strain in the model system.</title>
        <authorList>
            <person name="Chase E."/>
            <person name="Truchon A.R."/>
            <person name="Schepens W."/>
            <person name="Wilhelm S.W."/>
        </authorList>
    </citation>
    <scope>NUCLEOTIDE SEQUENCE [LARGE SCALE GENOMIC DNA]</scope>
    <source>
        <strain evidence="8 9">CCMP1851</strain>
    </source>
</reference>
<keyword evidence="9" id="KW-1185">Reference proteome</keyword>
<dbReference type="Pfam" id="PF04116">
    <property type="entry name" value="FA_hydroxylase"/>
    <property type="match status" value="1"/>
</dbReference>
<feature type="transmembrane region" description="Helical" evidence="6">
    <location>
        <begin position="68"/>
        <end position="94"/>
    </location>
</feature>
<feature type="transmembrane region" description="Helical" evidence="6">
    <location>
        <begin position="114"/>
        <end position="130"/>
    </location>
</feature>
<accession>A0ABR1FJR9</accession>
<evidence type="ECO:0000256" key="2">
    <source>
        <dbReference type="ARBA" id="ARBA00022692"/>
    </source>
</evidence>
<dbReference type="PANTHER" id="PTHR11863">
    <property type="entry name" value="STEROL DESATURASE"/>
    <property type="match status" value="1"/>
</dbReference>
<evidence type="ECO:0000256" key="5">
    <source>
        <dbReference type="SAM" id="MobiDB-lite"/>
    </source>
</evidence>
<gene>
    <name evidence="8" type="ORF">SO694_00031354</name>
</gene>
<organism evidence="8 9">
    <name type="scientific">Aureococcus anophagefferens</name>
    <name type="common">Harmful bloom alga</name>
    <dbReference type="NCBI Taxonomy" id="44056"/>
    <lineage>
        <taxon>Eukaryota</taxon>
        <taxon>Sar</taxon>
        <taxon>Stramenopiles</taxon>
        <taxon>Ochrophyta</taxon>
        <taxon>Pelagophyceae</taxon>
        <taxon>Pelagomonadales</taxon>
        <taxon>Pelagomonadaceae</taxon>
        <taxon>Aureococcus</taxon>
    </lineage>
</organism>
<keyword evidence="3 6" id="KW-1133">Transmembrane helix</keyword>
<dbReference type="InterPro" id="IPR006694">
    <property type="entry name" value="Fatty_acid_hydroxylase"/>
</dbReference>
<evidence type="ECO:0000259" key="7">
    <source>
        <dbReference type="Pfam" id="PF04116"/>
    </source>
</evidence>
<dbReference type="InterPro" id="IPR050307">
    <property type="entry name" value="Sterol_Desaturase_Related"/>
</dbReference>
<dbReference type="EMBL" id="JBBJCI010000371">
    <property type="protein sequence ID" value="KAK7232127.1"/>
    <property type="molecule type" value="Genomic_DNA"/>
</dbReference>
<evidence type="ECO:0000256" key="3">
    <source>
        <dbReference type="ARBA" id="ARBA00022989"/>
    </source>
</evidence>
<feature type="transmembrane region" description="Helical" evidence="6">
    <location>
        <begin position="151"/>
        <end position="169"/>
    </location>
</feature>
<evidence type="ECO:0000256" key="1">
    <source>
        <dbReference type="ARBA" id="ARBA00004370"/>
    </source>
</evidence>